<dbReference type="Pfam" id="PF00905">
    <property type="entry name" value="Transpeptidase"/>
    <property type="match status" value="1"/>
</dbReference>
<keyword evidence="5" id="KW-0645">Protease</keyword>
<feature type="transmembrane region" description="Helical" evidence="13">
    <location>
        <begin position="50"/>
        <end position="69"/>
    </location>
</feature>
<dbReference type="GO" id="GO:0009002">
    <property type="term" value="F:serine-type D-Ala-D-Ala carboxypeptidase activity"/>
    <property type="evidence" value="ECO:0007669"/>
    <property type="project" value="InterPro"/>
</dbReference>
<evidence type="ECO:0000256" key="2">
    <source>
        <dbReference type="ARBA" id="ARBA00004236"/>
    </source>
</evidence>
<keyword evidence="6 13" id="KW-0812">Transmembrane</keyword>
<dbReference type="Pfam" id="PF03717">
    <property type="entry name" value="PBP_dimer"/>
    <property type="match status" value="1"/>
</dbReference>
<dbReference type="AlphaFoldDB" id="A0A1F5E5G1"/>
<proteinExistence type="predicted"/>
<dbReference type="GO" id="GO:0071972">
    <property type="term" value="F:peptidoglycan L,D-transpeptidase activity"/>
    <property type="evidence" value="ECO:0007669"/>
    <property type="project" value="TreeGrafter"/>
</dbReference>
<reference evidence="16 17" key="1">
    <citation type="journal article" date="2016" name="Nat. Commun.">
        <title>Thousands of microbial genomes shed light on interconnected biogeochemical processes in an aquifer system.</title>
        <authorList>
            <person name="Anantharaman K."/>
            <person name="Brown C.T."/>
            <person name="Hug L.A."/>
            <person name="Sharon I."/>
            <person name="Castelle C.J."/>
            <person name="Probst A.J."/>
            <person name="Thomas B.C."/>
            <person name="Singh A."/>
            <person name="Wilkins M.J."/>
            <person name="Karaoz U."/>
            <person name="Brodie E.L."/>
            <person name="Williams K.H."/>
            <person name="Hubbard S.S."/>
            <person name="Banfield J.F."/>
        </authorList>
    </citation>
    <scope>NUCLEOTIDE SEQUENCE [LARGE SCALE GENOMIC DNA]</scope>
</reference>
<dbReference type="EMBL" id="MEZY01000046">
    <property type="protein sequence ID" value="OGD62642.1"/>
    <property type="molecule type" value="Genomic_DNA"/>
</dbReference>
<evidence type="ECO:0000256" key="5">
    <source>
        <dbReference type="ARBA" id="ARBA00022670"/>
    </source>
</evidence>
<dbReference type="InterPro" id="IPR017790">
    <property type="entry name" value="Penicillin-binding_protein_2"/>
</dbReference>
<dbReference type="GO" id="GO:0005886">
    <property type="term" value="C:plasma membrane"/>
    <property type="evidence" value="ECO:0007669"/>
    <property type="project" value="UniProtKB-SubCell"/>
</dbReference>
<evidence type="ECO:0000256" key="8">
    <source>
        <dbReference type="ARBA" id="ARBA00022960"/>
    </source>
</evidence>
<evidence type="ECO:0000256" key="3">
    <source>
        <dbReference type="ARBA" id="ARBA00022475"/>
    </source>
</evidence>
<keyword evidence="4" id="KW-0997">Cell inner membrane</keyword>
<dbReference type="GO" id="GO:0009252">
    <property type="term" value="P:peptidoglycan biosynthetic process"/>
    <property type="evidence" value="ECO:0007669"/>
    <property type="project" value="UniProtKB-KW"/>
</dbReference>
<comment type="subcellular location">
    <subcellularLocation>
        <location evidence="2">Cell membrane</location>
    </subcellularLocation>
    <subcellularLocation>
        <location evidence="1">Membrane</location>
        <topology evidence="1">Single-pass membrane protein</topology>
    </subcellularLocation>
</comment>
<dbReference type="InterPro" id="IPR001460">
    <property type="entry name" value="PCN-bd_Tpept"/>
</dbReference>
<evidence type="ECO:0000256" key="13">
    <source>
        <dbReference type="SAM" id="Phobius"/>
    </source>
</evidence>
<feature type="domain" description="Penicillin-binding protein dimerisation" evidence="15">
    <location>
        <begin position="92"/>
        <end position="263"/>
    </location>
</feature>
<dbReference type="Gene3D" id="3.30.1390.30">
    <property type="entry name" value="Penicillin-binding protein 2a, domain 3"/>
    <property type="match status" value="1"/>
</dbReference>
<dbReference type="SUPFAM" id="SSF56519">
    <property type="entry name" value="Penicillin binding protein dimerisation domain"/>
    <property type="match status" value="1"/>
</dbReference>
<sequence>MDIFGNFSKLVGDKGERKVGETSDFEYSLDSEGEEEKIGIDEGLKRVNLLWMRISLVAIFLIILIKIFLSQVVYGQISEELAKGNKIRPRVITALRGTITDKNGVWLTRNIPSFDLAVYPSDLPKDSLSREEEYQQISDLIESDFNVIKNQVEANGLLSLDQVVIKENLSREEALILEEQTATLPGVFVAQRASREYKTLSGLAHILGYTGKVSESDLDNNPDYLLSDWIGKSGLEASYEKHLKGKNGIEQVEVDSQGSIIRVLVDENNREPVEGESISLYLDSGLQEKVGEYLTQGMEEAKKLTGEESGGAVAIVMNVKNGGILSMVSLPSYDNNLFAKGISATEYQNLINDPKKPMFSRATSGAYPPGSIIKIIMASAGLAEGVISVHTSLDTPPSIEVGEWSFPDWKDHGMTNVERAIAESNNIFFYALGGGYDKIKGIGINNMKKWWQKFGLGSRTGIDLATEASGLLPDPGWKEKVFGEPWYIGDTYHAAIGQGDLLITPLQMVRAVATIANGGKLLEPKLVQKISDKEGNIVEEYGATVQNEQVASPEVISTVQRGMRMAVTEGSARTLNDLPFKVAGKTGTAQFFGNQKTHAWFEAFAPYDDPEIAVIVLVEGGGGGYEIAVPVARNILEYYFANK</sequence>
<evidence type="ECO:0000256" key="7">
    <source>
        <dbReference type="ARBA" id="ARBA00022801"/>
    </source>
</evidence>
<dbReference type="InterPro" id="IPR036138">
    <property type="entry name" value="PBP_dimer_sf"/>
</dbReference>
<dbReference type="NCBIfam" id="TIGR03423">
    <property type="entry name" value="pbp2_mrdA"/>
    <property type="match status" value="1"/>
</dbReference>
<comment type="caution">
    <text evidence="16">The sequence shown here is derived from an EMBL/GenBank/DDBJ whole genome shotgun (WGS) entry which is preliminary data.</text>
</comment>
<keyword evidence="10 13" id="KW-1133">Transmembrane helix</keyword>
<feature type="domain" description="Penicillin-binding protein transpeptidase" evidence="14">
    <location>
        <begin position="313"/>
        <end position="637"/>
    </location>
</feature>
<dbReference type="SUPFAM" id="SSF56601">
    <property type="entry name" value="beta-lactamase/transpeptidase-like"/>
    <property type="match status" value="1"/>
</dbReference>
<accession>A0A1F5E5G1</accession>
<keyword evidence="3" id="KW-1003">Cell membrane</keyword>
<evidence type="ECO:0000313" key="17">
    <source>
        <dbReference type="Proteomes" id="UP000178583"/>
    </source>
</evidence>
<dbReference type="InterPro" id="IPR005311">
    <property type="entry name" value="PBP_dimer"/>
</dbReference>
<dbReference type="STRING" id="1797472.A2215_04820"/>
<keyword evidence="9" id="KW-0573">Peptidoglycan synthesis</keyword>
<keyword evidence="12" id="KW-0961">Cell wall biogenesis/degradation</keyword>
<dbReference type="PANTHER" id="PTHR30627">
    <property type="entry name" value="PEPTIDOGLYCAN D,D-TRANSPEPTIDASE"/>
    <property type="match status" value="1"/>
</dbReference>
<organism evidence="16 17">
    <name type="scientific">Candidatus Berkelbacteria bacterium RIFOXYA2_FULL_43_10</name>
    <dbReference type="NCBI Taxonomy" id="1797472"/>
    <lineage>
        <taxon>Bacteria</taxon>
        <taxon>Candidatus Berkelbacteria</taxon>
    </lineage>
</organism>
<dbReference type="GO" id="GO:0008658">
    <property type="term" value="F:penicillin binding"/>
    <property type="evidence" value="ECO:0007669"/>
    <property type="project" value="InterPro"/>
</dbReference>
<evidence type="ECO:0000256" key="11">
    <source>
        <dbReference type="ARBA" id="ARBA00023136"/>
    </source>
</evidence>
<dbReference type="InterPro" id="IPR012338">
    <property type="entry name" value="Beta-lactam/transpept-like"/>
</dbReference>
<dbReference type="InterPro" id="IPR050515">
    <property type="entry name" value="Beta-lactam/transpept"/>
</dbReference>
<dbReference type="GO" id="GO:0006508">
    <property type="term" value="P:proteolysis"/>
    <property type="evidence" value="ECO:0007669"/>
    <property type="project" value="UniProtKB-KW"/>
</dbReference>
<name>A0A1F5E5G1_9BACT</name>
<evidence type="ECO:0000256" key="9">
    <source>
        <dbReference type="ARBA" id="ARBA00022984"/>
    </source>
</evidence>
<gene>
    <name evidence="16" type="ORF">A2215_04820</name>
</gene>
<evidence type="ECO:0000256" key="1">
    <source>
        <dbReference type="ARBA" id="ARBA00004167"/>
    </source>
</evidence>
<evidence type="ECO:0000256" key="6">
    <source>
        <dbReference type="ARBA" id="ARBA00022692"/>
    </source>
</evidence>
<evidence type="ECO:0000259" key="15">
    <source>
        <dbReference type="Pfam" id="PF03717"/>
    </source>
</evidence>
<keyword evidence="11 13" id="KW-0472">Membrane</keyword>
<evidence type="ECO:0000256" key="12">
    <source>
        <dbReference type="ARBA" id="ARBA00023316"/>
    </source>
</evidence>
<evidence type="ECO:0000256" key="4">
    <source>
        <dbReference type="ARBA" id="ARBA00022519"/>
    </source>
</evidence>
<evidence type="ECO:0000259" key="14">
    <source>
        <dbReference type="Pfam" id="PF00905"/>
    </source>
</evidence>
<evidence type="ECO:0000256" key="10">
    <source>
        <dbReference type="ARBA" id="ARBA00022989"/>
    </source>
</evidence>
<keyword evidence="7" id="KW-0378">Hydrolase</keyword>
<dbReference type="GO" id="GO:0071555">
    <property type="term" value="P:cell wall organization"/>
    <property type="evidence" value="ECO:0007669"/>
    <property type="project" value="UniProtKB-KW"/>
</dbReference>
<dbReference type="Gene3D" id="3.90.1310.10">
    <property type="entry name" value="Penicillin-binding protein 2a (Domain 2)"/>
    <property type="match status" value="1"/>
</dbReference>
<dbReference type="Proteomes" id="UP000178583">
    <property type="component" value="Unassembled WGS sequence"/>
</dbReference>
<dbReference type="PANTHER" id="PTHR30627:SF2">
    <property type="entry name" value="PEPTIDOGLYCAN D,D-TRANSPEPTIDASE MRDA"/>
    <property type="match status" value="1"/>
</dbReference>
<protein>
    <submittedName>
        <fullName evidence="16">Penicillin-binding protein 2</fullName>
    </submittedName>
</protein>
<evidence type="ECO:0000313" key="16">
    <source>
        <dbReference type="EMBL" id="OGD62642.1"/>
    </source>
</evidence>
<keyword evidence="8" id="KW-0133">Cell shape</keyword>
<dbReference type="Gene3D" id="3.40.710.10">
    <property type="entry name" value="DD-peptidase/beta-lactamase superfamily"/>
    <property type="match status" value="1"/>
</dbReference>
<dbReference type="GO" id="GO:0008360">
    <property type="term" value="P:regulation of cell shape"/>
    <property type="evidence" value="ECO:0007669"/>
    <property type="project" value="UniProtKB-KW"/>
</dbReference>